<evidence type="ECO:0000256" key="4">
    <source>
        <dbReference type="ARBA" id="ARBA00022692"/>
    </source>
</evidence>
<evidence type="ECO:0000256" key="9">
    <source>
        <dbReference type="SAM" id="MobiDB-lite"/>
    </source>
</evidence>
<dbReference type="Gene3D" id="3.40.50.10960">
    <property type="match status" value="1"/>
</dbReference>
<dbReference type="RefSeq" id="WP_067395330.1">
    <property type="nucleotide sequence ID" value="NZ_JXKH01000007.1"/>
</dbReference>
<dbReference type="Pfam" id="PF03799">
    <property type="entry name" value="FtsQ_DivIB_C"/>
    <property type="match status" value="1"/>
</dbReference>
<feature type="domain" description="POTRA" evidence="10">
    <location>
        <begin position="114"/>
        <end position="185"/>
    </location>
</feature>
<dbReference type="AlphaFoldDB" id="A0A1L8RD92"/>
<dbReference type="Proteomes" id="UP000181884">
    <property type="component" value="Unassembled WGS sequence"/>
</dbReference>
<dbReference type="InterPro" id="IPR026580">
    <property type="entry name" value="DivIB"/>
</dbReference>
<dbReference type="PANTHER" id="PTHR37820">
    <property type="entry name" value="CELL DIVISION PROTEIN DIVIB"/>
    <property type="match status" value="1"/>
</dbReference>
<sequence length="325" mass="37070">MSPISNKEDEKHTDESTLTPWQKENLKYQKERGEQATWEPKVLSNEEAPAEPELETEETPLEETQPLPRKQSFADRLPNLKKERHRRLLKRMALIISPFLIAIIGLTYYVSPYSKLGVVKVSGNEHIKAADIEKASKLTLGSGLWGQFSNRGQAEAAVKKSNPRIQSAQIQWQFPNELAIKVTEYPEVAWSLRKKEYYPILANGVILEESQKKISKDLPVLEGFEEQKTIESFLKAFKKLPSELQNAVSEIHYAPSKANPDLVRLYMNDKNQVLVPIETLAEKMAYYPQVAKQMKESGVIDMEAGIFSYPYETESSENDVENQAE</sequence>
<dbReference type="InterPro" id="IPR005548">
    <property type="entry name" value="Cell_div_FtsQ/DivIB_C"/>
</dbReference>
<dbReference type="PANTHER" id="PTHR37820:SF1">
    <property type="entry name" value="CELL DIVISION PROTEIN FTSQ"/>
    <property type="match status" value="1"/>
</dbReference>
<feature type="compositionally biased region" description="Acidic residues" evidence="9">
    <location>
        <begin position="48"/>
        <end position="61"/>
    </location>
</feature>
<evidence type="ECO:0000313" key="11">
    <source>
        <dbReference type="EMBL" id="OJG17718.1"/>
    </source>
</evidence>
<evidence type="ECO:0000256" key="6">
    <source>
        <dbReference type="ARBA" id="ARBA00023136"/>
    </source>
</evidence>
<keyword evidence="4 8" id="KW-0812">Transmembrane</keyword>
<dbReference type="STRING" id="214095.RU97_GL002508"/>
<dbReference type="InterPro" id="IPR034746">
    <property type="entry name" value="POTRA"/>
</dbReference>
<feature type="compositionally biased region" description="Basic and acidic residues" evidence="9">
    <location>
        <begin position="1"/>
        <end position="15"/>
    </location>
</feature>
<dbReference type="EMBL" id="JXKH01000007">
    <property type="protein sequence ID" value="OJG17718.1"/>
    <property type="molecule type" value="Genomic_DNA"/>
</dbReference>
<evidence type="ECO:0000256" key="2">
    <source>
        <dbReference type="ARBA" id="ARBA00022475"/>
    </source>
</evidence>
<dbReference type="InterPro" id="IPR013685">
    <property type="entry name" value="POTRA_FtsQ_type"/>
</dbReference>
<evidence type="ECO:0000256" key="3">
    <source>
        <dbReference type="ARBA" id="ARBA00022618"/>
    </source>
</evidence>
<dbReference type="GO" id="GO:0043093">
    <property type="term" value="P:FtsZ-dependent cytokinesis"/>
    <property type="evidence" value="ECO:0007669"/>
    <property type="project" value="UniProtKB-UniRule"/>
</dbReference>
<feature type="compositionally biased region" description="Basic and acidic residues" evidence="9">
    <location>
        <begin position="24"/>
        <end position="34"/>
    </location>
</feature>
<protein>
    <recommendedName>
        <fullName evidence="8">Cell division protein DivIB</fullName>
    </recommendedName>
</protein>
<feature type="region of interest" description="Disordered" evidence="9">
    <location>
        <begin position="1"/>
        <end position="78"/>
    </location>
</feature>
<organism evidence="11 12">
    <name type="scientific">Enterococcus canis</name>
    <dbReference type="NCBI Taxonomy" id="214095"/>
    <lineage>
        <taxon>Bacteria</taxon>
        <taxon>Bacillati</taxon>
        <taxon>Bacillota</taxon>
        <taxon>Bacilli</taxon>
        <taxon>Lactobacillales</taxon>
        <taxon>Enterococcaceae</taxon>
        <taxon>Enterococcus</taxon>
    </lineage>
</organism>
<gene>
    <name evidence="8" type="primary">divIB</name>
    <name evidence="11" type="ORF">RU97_GL002508</name>
</gene>
<comment type="similarity">
    <text evidence="8">Belongs to the FtsQ/DivIB family. DivIB subfamily.</text>
</comment>
<evidence type="ECO:0000256" key="1">
    <source>
        <dbReference type="ARBA" id="ARBA00004370"/>
    </source>
</evidence>
<keyword evidence="7 8" id="KW-0131">Cell cycle</keyword>
<comment type="function">
    <text evidence="8">Cell division protein that may be involved in stabilizing or promoting the assembly of the division complex.</text>
</comment>
<evidence type="ECO:0000313" key="12">
    <source>
        <dbReference type="Proteomes" id="UP000181884"/>
    </source>
</evidence>
<keyword evidence="2 8" id="KW-1003">Cell membrane</keyword>
<dbReference type="GO" id="GO:0005886">
    <property type="term" value="C:plasma membrane"/>
    <property type="evidence" value="ECO:0007669"/>
    <property type="project" value="UniProtKB-SubCell"/>
</dbReference>
<keyword evidence="12" id="KW-1185">Reference proteome</keyword>
<dbReference type="GO" id="GO:0032153">
    <property type="term" value="C:cell division site"/>
    <property type="evidence" value="ECO:0007669"/>
    <property type="project" value="UniProtKB-UniRule"/>
</dbReference>
<feature type="transmembrane region" description="Helical" evidence="8">
    <location>
        <begin position="92"/>
        <end position="110"/>
    </location>
</feature>
<evidence type="ECO:0000256" key="8">
    <source>
        <dbReference type="HAMAP-Rule" id="MF_00912"/>
    </source>
</evidence>
<keyword evidence="6 8" id="KW-0472">Membrane</keyword>
<comment type="subcellular location">
    <subcellularLocation>
        <location evidence="8">Cell membrane</location>
        <topology evidence="8">Single-pass type II membrane protein</topology>
    </subcellularLocation>
    <subcellularLocation>
        <location evidence="1">Membrane</location>
    </subcellularLocation>
    <text evidence="8">Localizes to the division septum.</text>
</comment>
<keyword evidence="3 8" id="KW-0132">Cell division</keyword>
<comment type="caution">
    <text evidence="11">The sequence shown here is derived from an EMBL/GenBank/DDBJ whole genome shotgun (WGS) entry which is preliminary data.</text>
</comment>
<dbReference type="HAMAP" id="MF_00912">
    <property type="entry name" value="DivIB"/>
    <property type="match status" value="1"/>
</dbReference>
<evidence type="ECO:0000256" key="7">
    <source>
        <dbReference type="ARBA" id="ARBA00023306"/>
    </source>
</evidence>
<name>A0A1L8RD92_9ENTE</name>
<proteinExistence type="inferred from homology"/>
<evidence type="ECO:0000259" key="10">
    <source>
        <dbReference type="PROSITE" id="PS51779"/>
    </source>
</evidence>
<reference evidence="11 12" key="1">
    <citation type="submission" date="2014-12" db="EMBL/GenBank/DDBJ databases">
        <title>Draft genome sequences of 29 type strains of Enterococci.</title>
        <authorList>
            <person name="Zhong Z."/>
            <person name="Sun Z."/>
            <person name="Liu W."/>
            <person name="Zhang W."/>
            <person name="Zhang H."/>
        </authorList>
    </citation>
    <scope>NUCLEOTIDE SEQUENCE [LARGE SCALE GENOMIC DNA]</scope>
    <source>
        <strain evidence="11 12">DSM 17029</strain>
    </source>
</reference>
<dbReference type="InterPro" id="IPR050487">
    <property type="entry name" value="FtsQ_DivIB"/>
</dbReference>
<accession>A0A1L8RD92</accession>
<dbReference type="PROSITE" id="PS51779">
    <property type="entry name" value="POTRA"/>
    <property type="match status" value="1"/>
</dbReference>
<dbReference type="Gene3D" id="3.10.20.310">
    <property type="entry name" value="membrane protein fhac"/>
    <property type="match status" value="1"/>
</dbReference>
<evidence type="ECO:0000256" key="5">
    <source>
        <dbReference type="ARBA" id="ARBA00022989"/>
    </source>
</evidence>
<dbReference type="Pfam" id="PF08478">
    <property type="entry name" value="POTRA_1"/>
    <property type="match status" value="1"/>
</dbReference>
<keyword evidence="5 8" id="KW-1133">Transmembrane helix</keyword>